<reference evidence="9 10" key="1">
    <citation type="submission" date="2020-03" db="EMBL/GenBank/DDBJ databases">
        <title>Metagenomic, metatranscriptomic, and metabolomic analyses revealed the key microbes and metabolic features during the fermentation of ganjang, Korean traditional soy sauce.</title>
        <authorList>
            <person name="Chun B.H."/>
            <person name="Jeon C.O."/>
        </authorList>
    </citation>
    <scope>NUCLEOTIDE SEQUENCE [LARGE SCALE GENOMIC DNA]</scope>
    <source>
        <strain evidence="9 10">KG14</strain>
    </source>
</reference>
<proteinExistence type="inferred from homology"/>
<keyword evidence="3 5" id="KW-0663">Pyridoxal phosphate</keyword>
<protein>
    <recommendedName>
        <fullName evidence="5">Alanine racemase</fullName>
        <ecNumber evidence="5">5.1.1.1</ecNumber>
    </recommendedName>
</protein>
<dbReference type="Gene3D" id="2.40.37.10">
    <property type="entry name" value="Lyase, Ornithine Decarboxylase, Chain A, domain 1"/>
    <property type="match status" value="1"/>
</dbReference>
<dbReference type="FunFam" id="3.20.20.10:FF:000002">
    <property type="entry name" value="Alanine racemase"/>
    <property type="match status" value="1"/>
</dbReference>
<comment type="similarity">
    <text evidence="5">Belongs to the alanine racemase family.</text>
</comment>
<dbReference type="PRINTS" id="PR00992">
    <property type="entry name" value="ALARACEMASE"/>
</dbReference>
<dbReference type="Pfam" id="PF01168">
    <property type="entry name" value="Ala_racemase_N"/>
    <property type="match status" value="1"/>
</dbReference>
<evidence type="ECO:0000313" key="9">
    <source>
        <dbReference type="EMBL" id="NWN92471.1"/>
    </source>
</evidence>
<organism evidence="9 10">
    <name type="scientific">Marinobacter adhaerens</name>
    <dbReference type="NCBI Taxonomy" id="1033846"/>
    <lineage>
        <taxon>Bacteria</taxon>
        <taxon>Pseudomonadati</taxon>
        <taxon>Pseudomonadota</taxon>
        <taxon>Gammaproteobacteria</taxon>
        <taxon>Pseudomonadales</taxon>
        <taxon>Marinobacteraceae</taxon>
        <taxon>Marinobacter</taxon>
    </lineage>
</organism>
<evidence type="ECO:0000256" key="3">
    <source>
        <dbReference type="ARBA" id="ARBA00022898"/>
    </source>
</evidence>
<dbReference type="SUPFAM" id="SSF50621">
    <property type="entry name" value="Alanine racemase C-terminal domain-like"/>
    <property type="match status" value="1"/>
</dbReference>
<dbReference type="PANTHER" id="PTHR30511">
    <property type="entry name" value="ALANINE RACEMASE"/>
    <property type="match status" value="1"/>
</dbReference>
<dbReference type="InterPro" id="IPR001608">
    <property type="entry name" value="Ala_racemase_N"/>
</dbReference>
<dbReference type="GO" id="GO:0008784">
    <property type="term" value="F:alanine racemase activity"/>
    <property type="evidence" value="ECO:0007669"/>
    <property type="project" value="UniProtKB-UniRule"/>
</dbReference>
<dbReference type="HAMAP" id="MF_01201">
    <property type="entry name" value="Ala_racemase"/>
    <property type="match status" value="1"/>
</dbReference>
<evidence type="ECO:0000256" key="6">
    <source>
        <dbReference type="PIRSR" id="PIRSR600821-50"/>
    </source>
</evidence>
<comment type="catalytic activity">
    <reaction evidence="1 5">
        <text>L-alanine = D-alanine</text>
        <dbReference type="Rhea" id="RHEA:20249"/>
        <dbReference type="ChEBI" id="CHEBI:57416"/>
        <dbReference type="ChEBI" id="CHEBI:57972"/>
        <dbReference type="EC" id="5.1.1.1"/>
    </reaction>
</comment>
<dbReference type="SUPFAM" id="SSF51419">
    <property type="entry name" value="PLP-binding barrel"/>
    <property type="match status" value="1"/>
</dbReference>
<dbReference type="PANTHER" id="PTHR30511:SF0">
    <property type="entry name" value="ALANINE RACEMASE, CATABOLIC-RELATED"/>
    <property type="match status" value="1"/>
</dbReference>
<evidence type="ECO:0000256" key="2">
    <source>
        <dbReference type="ARBA" id="ARBA00001933"/>
    </source>
</evidence>
<dbReference type="Pfam" id="PF00842">
    <property type="entry name" value="Ala_racemase_C"/>
    <property type="match status" value="1"/>
</dbReference>
<dbReference type="GO" id="GO:0030632">
    <property type="term" value="P:D-alanine biosynthetic process"/>
    <property type="evidence" value="ECO:0007669"/>
    <property type="project" value="UniProtKB-UniRule"/>
</dbReference>
<dbReference type="GO" id="GO:0030170">
    <property type="term" value="F:pyridoxal phosphate binding"/>
    <property type="evidence" value="ECO:0007669"/>
    <property type="project" value="UniProtKB-UniRule"/>
</dbReference>
<dbReference type="Gene3D" id="3.20.20.10">
    <property type="entry name" value="Alanine racemase"/>
    <property type="match status" value="1"/>
</dbReference>
<dbReference type="SMART" id="SM01005">
    <property type="entry name" value="Ala_racemase_C"/>
    <property type="match status" value="1"/>
</dbReference>
<dbReference type="InterPro" id="IPR000821">
    <property type="entry name" value="Ala_racemase"/>
</dbReference>
<evidence type="ECO:0000313" key="10">
    <source>
        <dbReference type="Proteomes" id="UP000536442"/>
    </source>
</evidence>
<dbReference type="PROSITE" id="PS00395">
    <property type="entry name" value="ALANINE_RACEMASE"/>
    <property type="match status" value="1"/>
</dbReference>
<keyword evidence="10" id="KW-1185">Reference proteome</keyword>
<keyword evidence="4 5" id="KW-0413">Isomerase</keyword>
<comment type="caution">
    <text evidence="9">The sequence shown here is derived from an EMBL/GenBank/DDBJ whole genome shotgun (WGS) entry which is preliminary data.</text>
</comment>
<comment type="cofactor">
    <cofactor evidence="2 5 6">
        <name>pyridoxal 5'-phosphate</name>
        <dbReference type="ChEBI" id="CHEBI:597326"/>
    </cofactor>
</comment>
<comment type="function">
    <text evidence="5">Catalyzes the interconversion of L-alanine and D-alanine. May also act on other amino acids.</text>
</comment>
<dbReference type="Proteomes" id="UP000536442">
    <property type="component" value="Unassembled WGS sequence"/>
</dbReference>
<dbReference type="InterPro" id="IPR009006">
    <property type="entry name" value="Ala_racemase/Decarboxylase_C"/>
</dbReference>
<dbReference type="NCBIfam" id="TIGR00492">
    <property type="entry name" value="alr"/>
    <property type="match status" value="1"/>
</dbReference>
<feature type="active site" description="Proton acceptor; specific for L-alanine" evidence="5">
    <location>
        <position position="255"/>
    </location>
</feature>
<dbReference type="InterPro" id="IPR020622">
    <property type="entry name" value="Ala_racemase_pyridoxalP-BS"/>
</dbReference>
<feature type="modified residue" description="N6-(pyridoxal phosphate)lysine" evidence="5 6">
    <location>
        <position position="35"/>
    </location>
</feature>
<dbReference type="EMBL" id="JABEVQ010000007">
    <property type="protein sequence ID" value="NWN92471.1"/>
    <property type="molecule type" value="Genomic_DNA"/>
</dbReference>
<feature type="domain" description="Alanine racemase C-terminal" evidence="8">
    <location>
        <begin position="234"/>
        <end position="358"/>
    </location>
</feature>
<feature type="active site" description="Proton acceptor; specific for D-alanine" evidence="5">
    <location>
        <position position="35"/>
    </location>
</feature>
<evidence type="ECO:0000259" key="8">
    <source>
        <dbReference type="SMART" id="SM01005"/>
    </source>
</evidence>
<feature type="binding site" evidence="5 7">
    <location>
        <position position="303"/>
    </location>
    <ligand>
        <name>substrate</name>
    </ligand>
</feature>
<dbReference type="InterPro" id="IPR029066">
    <property type="entry name" value="PLP-binding_barrel"/>
</dbReference>
<dbReference type="AlphaFoldDB" id="A0A851I2V4"/>
<gene>
    <name evidence="9" type="primary">alr</name>
    <name evidence="9" type="ORF">HLV39_13320</name>
</gene>
<comment type="pathway">
    <text evidence="5">Amino-acid biosynthesis; D-alanine biosynthesis; D-alanine from L-alanine: step 1/1.</text>
</comment>
<sequence length="368" mass="39092">MPRSTVARIDLQALRNNYLKACERAGSAKAMAVVKADGYGHGIARVASALNDLAPKYAVACIEEAWAIRDAGLTQPVVLLQGVHAAEDIAECSGKTFEPVLHGESQLEWLLKGGHRPVFWLKVNTGMNRLGFRPEELPGVMENLEKTGALSQLQGFVTHFACADDAGSAMTAEQTSVFINATSPWPTLLKSVANSAAHFIAGQPLFDWSRPGIMLYGGSPIVGKTGPELGLEPVMTLEAPLITTRVVRAGESVGYGSVWTARQDTLMGMVAVGYGDGYPRHAGTDTPAAIDGRRIRLIGRVSMDMLAVDLSNAPGVSVGDTVELWGRTVGVDEVASCAGTISYELLTGLTSRVPRIVQPSARQKPGAR</sequence>
<name>A0A851I2V4_9GAMM</name>
<evidence type="ECO:0000256" key="4">
    <source>
        <dbReference type="ARBA" id="ARBA00023235"/>
    </source>
</evidence>
<evidence type="ECO:0000256" key="5">
    <source>
        <dbReference type="HAMAP-Rule" id="MF_01201"/>
    </source>
</evidence>
<dbReference type="GO" id="GO:0005829">
    <property type="term" value="C:cytosol"/>
    <property type="evidence" value="ECO:0007669"/>
    <property type="project" value="TreeGrafter"/>
</dbReference>
<evidence type="ECO:0000256" key="1">
    <source>
        <dbReference type="ARBA" id="ARBA00000316"/>
    </source>
</evidence>
<dbReference type="CDD" id="cd06827">
    <property type="entry name" value="PLPDE_III_AR_proteobact"/>
    <property type="match status" value="1"/>
</dbReference>
<dbReference type="EC" id="5.1.1.1" evidence="5"/>
<dbReference type="InterPro" id="IPR011079">
    <property type="entry name" value="Ala_racemase_C"/>
</dbReference>
<evidence type="ECO:0000256" key="7">
    <source>
        <dbReference type="PIRSR" id="PIRSR600821-52"/>
    </source>
</evidence>
<accession>A0A851I2V4</accession>
<dbReference type="UniPathway" id="UPA00042">
    <property type="reaction ID" value="UER00497"/>
</dbReference>
<feature type="binding site" evidence="5 7">
    <location>
        <position position="129"/>
    </location>
    <ligand>
        <name>substrate</name>
    </ligand>
</feature>